<dbReference type="InterPro" id="IPR029787">
    <property type="entry name" value="Nucleotide_cyclase"/>
</dbReference>
<dbReference type="EMBL" id="DPOP01000034">
    <property type="protein sequence ID" value="HCW66290.1"/>
    <property type="molecule type" value="Genomic_DNA"/>
</dbReference>
<comment type="subcellular location">
    <subcellularLocation>
        <location evidence="1">Membrane</location>
    </subcellularLocation>
</comment>
<dbReference type="InterPro" id="IPR000160">
    <property type="entry name" value="GGDEF_dom"/>
</dbReference>
<evidence type="ECO:0000256" key="6">
    <source>
        <dbReference type="ARBA" id="ARBA00022840"/>
    </source>
</evidence>
<dbReference type="CDD" id="cd00130">
    <property type="entry name" value="PAS"/>
    <property type="match status" value="1"/>
</dbReference>
<sequence length="668" mass="73733">MWLGKPLAESVVGRAMINLGHIKSFLVCFAPLSAVFLLLVGLLAWDGTSVREKSIADDQRFALDKSISSLQERIDIVVSDLLILSESTHLAAVLEGRASFEQLADEYKLFTLRRSIYDQIRYLDNDGDETVRVNYGSGIPYAVSGRDLQNKASRPYFNLAQNAPRGTVYISGIDLNEEFGEIEKPIKPVIRLSAPVFDQFGDRQGVVVLNLRAAPILDEVIAPLALEGAKPFVLDHDGNWILGGQSGENWALDLTGTARVFADRFPNAWENMRLGLQSFETDTGFYSVQLLDASDLFLARNASRALSVIFGGEGETDSRLNLYVGTYLPSDTLSALLWPERGTLIIVTVAFMLLIALGSAAYAWTRQRQLVASFDARLSEQVLRASKNSVVVADQDGIIAKVNPGFTAMTGYLPNEAIGKPLSFLRAEREDTEQLDEILMAARANGIWEGEVRNRRKSGDFFYSNVVISAITDPGDSDVNFVEMGLDISRHMENAQELWRQANHDALTCLPNRLLFEDRLEVACGHSEAEGHSIALLYIDLDGFKPINDRYGHEVGDQVLRKVGERIKNTVRTGDTVARLGGDEFAVIADDVKNKEEAEWVAQKIAASVQRPMEMGALSISVGASIGVAMFPEDSAETVALLGLADDKMYKQKRIRKMNGTENMRLVE</sequence>
<proteinExistence type="predicted"/>
<feature type="domain" description="PAC" evidence="10">
    <location>
        <begin position="448"/>
        <end position="500"/>
    </location>
</feature>
<dbReference type="AlphaFoldDB" id="A0A358HW32"/>
<keyword evidence="8" id="KW-1133">Transmembrane helix</keyword>
<evidence type="ECO:0000256" key="1">
    <source>
        <dbReference type="ARBA" id="ARBA00004370"/>
    </source>
</evidence>
<dbReference type="GO" id="GO:0005524">
    <property type="term" value="F:ATP binding"/>
    <property type="evidence" value="ECO:0007669"/>
    <property type="project" value="UniProtKB-KW"/>
</dbReference>
<dbReference type="PROSITE" id="PS50112">
    <property type="entry name" value="PAS"/>
    <property type="match status" value="1"/>
</dbReference>
<dbReference type="SUPFAM" id="SSF103190">
    <property type="entry name" value="Sensory domain-like"/>
    <property type="match status" value="2"/>
</dbReference>
<dbReference type="Pfam" id="PF00990">
    <property type="entry name" value="GGDEF"/>
    <property type="match status" value="1"/>
</dbReference>
<keyword evidence="7" id="KW-0902">Two-component regulatory system</keyword>
<dbReference type="GO" id="GO:0016301">
    <property type="term" value="F:kinase activity"/>
    <property type="evidence" value="ECO:0007669"/>
    <property type="project" value="UniProtKB-KW"/>
</dbReference>
<evidence type="ECO:0008006" key="16">
    <source>
        <dbReference type="Google" id="ProtNLM"/>
    </source>
</evidence>
<evidence type="ECO:0000256" key="5">
    <source>
        <dbReference type="ARBA" id="ARBA00022777"/>
    </source>
</evidence>
<evidence type="ECO:0000256" key="2">
    <source>
        <dbReference type="ARBA" id="ARBA00022553"/>
    </source>
</evidence>
<keyword evidence="6" id="KW-0067">ATP-binding</keyword>
<dbReference type="GO" id="GO:0016020">
    <property type="term" value="C:membrane"/>
    <property type="evidence" value="ECO:0007669"/>
    <property type="project" value="UniProtKB-SubCell"/>
</dbReference>
<evidence type="ECO:0000256" key="3">
    <source>
        <dbReference type="ARBA" id="ARBA00022679"/>
    </source>
</evidence>
<dbReference type="Gene3D" id="3.30.450.20">
    <property type="entry name" value="PAS domain"/>
    <property type="match status" value="2"/>
</dbReference>
<keyword evidence="8" id="KW-0472">Membrane</keyword>
<dbReference type="InterPro" id="IPR029151">
    <property type="entry name" value="Sensor-like_sf"/>
</dbReference>
<keyword evidence="4" id="KW-0547">Nucleotide-binding</keyword>
<dbReference type="InterPro" id="IPR052163">
    <property type="entry name" value="DGC-Regulatory_Protein"/>
</dbReference>
<dbReference type="Pfam" id="PF21623">
    <property type="entry name" value="HK_sensor_dom_bact"/>
    <property type="match status" value="1"/>
</dbReference>
<dbReference type="Pfam" id="PF13426">
    <property type="entry name" value="PAS_9"/>
    <property type="match status" value="1"/>
</dbReference>
<feature type="transmembrane region" description="Helical" evidence="8">
    <location>
        <begin position="24"/>
        <end position="45"/>
    </location>
</feature>
<dbReference type="SMART" id="SM00091">
    <property type="entry name" value="PAS"/>
    <property type="match status" value="1"/>
</dbReference>
<reference evidence="14 15" key="1">
    <citation type="journal article" date="2018" name="Nat. Biotechnol.">
        <title>A standardized bacterial taxonomy based on genome phylogeny substantially revises the tree of life.</title>
        <authorList>
            <person name="Parks D.H."/>
            <person name="Chuvochina M."/>
            <person name="Waite D.W."/>
            <person name="Rinke C."/>
            <person name="Skarshewski A."/>
            <person name="Chaumeil P.A."/>
            <person name="Hugenholtz P."/>
        </authorList>
    </citation>
    <scope>NUCLEOTIDE SEQUENCE [LARGE SCALE GENOMIC DNA]</scope>
    <source>
        <strain evidence="12">UBA8707</strain>
        <strain evidence="13">UBA9881</strain>
    </source>
</reference>
<dbReference type="InterPro" id="IPR035965">
    <property type="entry name" value="PAS-like_dom_sf"/>
</dbReference>
<organism evidence="12 15">
    <name type="scientific">Thalassospira lucentensis</name>
    <dbReference type="NCBI Taxonomy" id="168935"/>
    <lineage>
        <taxon>Bacteria</taxon>
        <taxon>Pseudomonadati</taxon>
        <taxon>Pseudomonadota</taxon>
        <taxon>Alphaproteobacteria</taxon>
        <taxon>Rhodospirillales</taxon>
        <taxon>Thalassospiraceae</taxon>
        <taxon>Thalassospira</taxon>
    </lineage>
</organism>
<feature type="domain" description="PAS" evidence="9">
    <location>
        <begin position="375"/>
        <end position="446"/>
    </location>
</feature>
<evidence type="ECO:0000313" key="14">
    <source>
        <dbReference type="Proteomes" id="UP000264179"/>
    </source>
</evidence>
<keyword evidence="3" id="KW-0808">Transferase</keyword>
<dbReference type="SUPFAM" id="SSF55073">
    <property type="entry name" value="Nucleotide cyclase"/>
    <property type="match status" value="1"/>
</dbReference>
<dbReference type="Proteomes" id="UP000264179">
    <property type="component" value="Unassembled WGS sequence"/>
</dbReference>
<evidence type="ECO:0000313" key="12">
    <source>
        <dbReference type="EMBL" id="HBU99387.1"/>
    </source>
</evidence>
<dbReference type="Gene3D" id="3.30.70.270">
    <property type="match status" value="1"/>
</dbReference>
<comment type="caution">
    <text evidence="12">The sequence shown here is derived from an EMBL/GenBank/DDBJ whole genome shotgun (WGS) entry which is preliminary data.</text>
</comment>
<dbReference type="InterPro" id="IPR048760">
    <property type="entry name" value="VP0354-like_sensor_dom"/>
</dbReference>
<dbReference type="PROSITE" id="PS50887">
    <property type="entry name" value="GGDEF"/>
    <property type="match status" value="1"/>
</dbReference>
<evidence type="ECO:0000256" key="8">
    <source>
        <dbReference type="SAM" id="Phobius"/>
    </source>
</evidence>
<evidence type="ECO:0000256" key="7">
    <source>
        <dbReference type="ARBA" id="ARBA00023012"/>
    </source>
</evidence>
<evidence type="ECO:0000259" key="9">
    <source>
        <dbReference type="PROSITE" id="PS50112"/>
    </source>
</evidence>
<evidence type="ECO:0000259" key="11">
    <source>
        <dbReference type="PROSITE" id="PS50887"/>
    </source>
</evidence>
<dbReference type="Proteomes" id="UP000264753">
    <property type="component" value="Unassembled WGS sequence"/>
</dbReference>
<keyword evidence="5" id="KW-0418">Kinase</keyword>
<protein>
    <recommendedName>
        <fullName evidence="16">Diguanylate cyclase</fullName>
    </recommendedName>
</protein>
<dbReference type="GO" id="GO:0000160">
    <property type="term" value="P:phosphorelay signal transduction system"/>
    <property type="evidence" value="ECO:0007669"/>
    <property type="project" value="UniProtKB-KW"/>
</dbReference>
<dbReference type="NCBIfam" id="TIGR00254">
    <property type="entry name" value="GGDEF"/>
    <property type="match status" value="1"/>
</dbReference>
<name>A0A358HW32_9PROT</name>
<feature type="transmembrane region" description="Helical" evidence="8">
    <location>
        <begin position="344"/>
        <end position="364"/>
    </location>
</feature>
<gene>
    <name evidence="12" type="ORF">DEF21_16000</name>
    <name evidence="13" type="ORF">DHR80_03565</name>
</gene>
<dbReference type="SMART" id="SM00267">
    <property type="entry name" value="GGDEF"/>
    <property type="match status" value="1"/>
</dbReference>
<dbReference type="CDD" id="cd01949">
    <property type="entry name" value="GGDEF"/>
    <property type="match status" value="1"/>
</dbReference>
<dbReference type="PROSITE" id="PS50113">
    <property type="entry name" value="PAC"/>
    <property type="match status" value="1"/>
</dbReference>
<keyword evidence="2" id="KW-0597">Phosphoprotein</keyword>
<accession>A0A358HW32</accession>
<feature type="domain" description="GGDEF" evidence="11">
    <location>
        <begin position="532"/>
        <end position="668"/>
    </location>
</feature>
<dbReference type="PANTHER" id="PTHR46663:SF3">
    <property type="entry name" value="SLL0267 PROTEIN"/>
    <property type="match status" value="1"/>
</dbReference>
<dbReference type="InterPro" id="IPR043128">
    <property type="entry name" value="Rev_trsase/Diguanyl_cyclase"/>
</dbReference>
<dbReference type="NCBIfam" id="TIGR00229">
    <property type="entry name" value="sensory_box"/>
    <property type="match status" value="1"/>
</dbReference>
<dbReference type="EMBL" id="DOOG01000135">
    <property type="protein sequence ID" value="HBU99387.1"/>
    <property type="molecule type" value="Genomic_DNA"/>
</dbReference>
<evidence type="ECO:0000259" key="10">
    <source>
        <dbReference type="PROSITE" id="PS50113"/>
    </source>
</evidence>
<dbReference type="PANTHER" id="PTHR46663">
    <property type="entry name" value="DIGUANYLATE CYCLASE DGCT-RELATED"/>
    <property type="match status" value="1"/>
</dbReference>
<evidence type="ECO:0000313" key="13">
    <source>
        <dbReference type="EMBL" id="HCW66290.1"/>
    </source>
</evidence>
<evidence type="ECO:0000256" key="4">
    <source>
        <dbReference type="ARBA" id="ARBA00022741"/>
    </source>
</evidence>
<dbReference type="SUPFAM" id="SSF55785">
    <property type="entry name" value="PYP-like sensor domain (PAS domain)"/>
    <property type="match status" value="1"/>
</dbReference>
<keyword evidence="8" id="KW-0812">Transmembrane</keyword>
<dbReference type="InterPro" id="IPR000700">
    <property type="entry name" value="PAS-assoc_C"/>
</dbReference>
<evidence type="ECO:0000313" key="15">
    <source>
        <dbReference type="Proteomes" id="UP000264753"/>
    </source>
</evidence>
<dbReference type="InterPro" id="IPR000014">
    <property type="entry name" value="PAS"/>
</dbReference>